<sequence length="98" mass="10799">LSERTTFVSMGVKSHNIAFAKLPSRMLCRSLFITPSTSTTCYYPAMLNSLPTTAAREALEVSWMAYNPSPLKSLHCSPVISIISSMEVIKRVKSNGSR</sequence>
<organism evidence="1 2">
    <name type="scientific">Pristionchus entomophagus</name>
    <dbReference type="NCBI Taxonomy" id="358040"/>
    <lineage>
        <taxon>Eukaryota</taxon>
        <taxon>Metazoa</taxon>
        <taxon>Ecdysozoa</taxon>
        <taxon>Nematoda</taxon>
        <taxon>Chromadorea</taxon>
        <taxon>Rhabditida</taxon>
        <taxon>Rhabditina</taxon>
        <taxon>Diplogasteromorpha</taxon>
        <taxon>Diplogasteroidea</taxon>
        <taxon>Neodiplogasteridae</taxon>
        <taxon>Pristionchus</taxon>
    </lineage>
</organism>
<dbReference type="Proteomes" id="UP001432027">
    <property type="component" value="Unassembled WGS sequence"/>
</dbReference>
<gene>
    <name evidence="1" type="ORF">PENTCL1PPCAC_12444</name>
</gene>
<accession>A0AAV5T978</accession>
<evidence type="ECO:0000313" key="1">
    <source>
        <dbReference type="EMBL" id="GMS90269.1"/>
    </source>
</evidence>
<protein>
    <submittedName>
        <fullName evidence="1">Uncharacterized protein</fullName>
    </submittedName>
</protein>
<reference evidence="1" key="1">
    <citation type="submission" date="2023-10" db="EMBL/GenBank/DDBJ databases">
        <title>Genome assembly of Pristionchus species.</title>
        <authorList>
            <person name="Yoshida K."/>
            <person name="Sommer R.J."/>
        </authorList>
    </citation>
    <scope>NUCLEOTIDE SEQUENCE</scope>
    <source>
        <strain evidence="1">RS0144</strain>
    </source>
</reference>
<comment type="caution">
    <text evidence="1">The sequence shown here is derived from an EMBL/GenBank/DDBJ whole genome shotgun (WGS) entry which is preliminary data.</text>
</comment>
<dbReference type="AlphaFoldDB" id="A0AAV5T978"/>
<evidence type="ECO:0000313" key="2">
    <source>
        <dbReference type="Proteomes" id="UP001432027"/>
    </source>
</evidence>
<dbReference type="EMBL" id="BTSX01000003">
    <property type="protein sequence ID" value="GMS90269.1"/>
    <property type="molecule type" value="Genomic_DNA"/>
</dbReference>
<proteinExistence type="predicted"/>
<keyword evidence="2" id="KW-1185">Reference proteome</keyword>
<name>A0AAV5T978_9BILA</name>
<feature type="non-terminal residue" evidence="1">
    <location>
        <position position="1"/>
    </location>
</feature>